<dbReference type="STRING" id="6313.A0A0K0DQK4"/>
<feature type="region of interest" description="Disordered" evidence="1">
    <location>
        <begin position="138"/>
        <end position="175"/>
    </location>
</feature>
<proteinExistence type="predicted"/>
<dbReference type="WBParaSite" id="ACAC_0001404301-mRNA-1">
    <property type="protein sequence ID" value="ACAC_0001404301-mRNA-1"/>
    <property type="gene ID" value="ACAC_0001404301"/>
</dbReference>
<evidence type="ECO:0000259" key="2">
    <source>
        <dbReference type="Pfam" id="PF18701"/>
    </source>
</evidence>
<protein>
    <submittedName>
        <fullName evidence="4">DUF5641 domain-containing protein</fullName>
    </submittedName>
</protein>
<evidence type="ECO:0000256" key="1">
    <source>
        <dbReference type="SAM" id="MobiDB-lite"/>
    </source>
</evidence>
<feature type="domain" description="DUF5641" evidence="2">
    <location>
        <begin position="43"/>
        <end position="134"/>
    </location>
</feature>
<dbReference type="AlphaFoldDB" id="A0A0K0DQK4"/>
<reference evidence="3" key="1">
    <citation type="submission" date="2012-09" db="EMBL/GenBank/DDBJ databases">
        <authorList>
            <person name="Martin A.A."/>
        </authorList>
    </citation>
    <scope>NUCLEOTIDE SEQUENCE</scope>
</reference>
<keyword evidence="3" id="KW-1185">Reference proteome</keyword>
<accession>A0A0K0DQK4</accession>
<organism evidence="3 4">
    <name type="scientific">Angiostrongylus cantonensis</name>
    <name type="common">Rat lungworm</name>
    <dbReference type="NCBI Taxonomy" id="6313"/>
    <lineage>
        <taxon>Eukaryota</taxon>
        <taxon>Metazoa</taxon>
        <taxon>Ecdysozoa</taxon>
        <taxon>Nematoda</taxon>
        <taxon>Chromadorea</taxon>
        <taxon>Rhabditida</taxon>
        <taxon>Rhabditina</taxon>
        <taxon>Rhabditomorpha</taxon>
        <taxon>Strongyloidea</taxon>
        <taxon>Metastrongylidae</taxon>
        <taxon>Angiostrongylus</taxon>
    </lineage>
</organism>
<evidence type="ECO:0000313" key="3">
    <source>
        <dbReference type="Proteomes" id="UP000035642"/>
    </source>
</evidence>
<evidence type="ECO:0000313" key="4">
    <source>
        <dbReference type="WBParaSite" id="ACAC_0001404301-mRNA-1"/>
    </source>
</evidence>
<dbReference type="Pfam" id="PF18701">
    <property type="entry name" value="DUF5641"/>
    <property type="match status" value="1"/>
</dbReference>
<dbReference type="InterPro" id="IPR040676">
    <property type="entry name" value="DUF5641"/>
</dbReference>
<reference evidence="4" key="2">
    <citation type="submission" date="2017-02" db="UniProtKB">
        <authorList>
            <consortium name="WormBaseParasite"/>
        </authorList>
    </citation>
    <scope>IDENTIFICATION</scope>
</reference>
<dbReference type="Proteomes" id="UP000035642">
    <property type="component" value="Unassembled WGS sequence"/>
</dbReference>
<name>A0A0K0DQK4_ANGCA</name>
<feature type="compositionally biased region" description="Polar residues" evidence="1">
    <location>
        <begin position="163"/>
        <end position="175"/>
    </location>
</feature>
<dbReference type="PANTHER" id="PTHR47331:SF5">
    <property type="entry name" value="RIBONUCLEASE H"/>
    <property type="match status" value="1"/>
</dbReference>
<sequence>MIITYTFESLREHDGNKDYIPPEDESKLRIMQEAKLAVLSSHALIEQYWTIWSQQYLKSLRESHKVNINNKRGTPRVPTVNTVILIHEPLQPRNTWKMDRIIKLQQSESGVIREAEIRLSNQKFIRRPVNLLIPLEIGEQQAPDTEGNATNTPNEGSKEAERNYTSLQPPTKNTV</sequence>
<dbReference type="PANTHER" id="PTHR47331">
    <property type="entry name" value="PHD-TYPE DOMAIN-CONTAINING PROTEIN"/>
    <property type="match status" value="1"/>
</dbReference>